<name>A0A8K0CUG8_IGNLU</name>
<evidence type="ECO:0008006" key="3">
    <source>
        <dbReference type="Google" id="ProtNLM"/>
    </source>
</evidence>
<dbReference type="EMBL" id="VTPC01007625">
    <property type="protein sequence ID" value="KAF2893829.1"/>
    <property type="molecule type" value="Genomic_DNA"/>
</dbReference>
<accession>A0A8K0CUG8</accession>
<dbReference type="InterPro" id="IPR036361">
    <property type="entry name" value="SAP_dom_sf"/>
</dbReference>
<evidence type="ECO:0000313" key="2">
    <source>
        <dbReference type="Proteomes" id="UP000801492"/>
    </source>
</evidence>
<dbReference type="AlphaFoldDB" id="A0A8K0CUG8"/>
<dbReference type="Proteomes" id="UP000801492">
    <property type="component" value="Unassembled WGS sequence"/>
</dbReference>
<dbReference type="SUPFAM" id="SSF68906">
    <property type="entry name" value="SAP domain"/>
    <property type="match status" value="1"/>
</dbReference>
<dbReference type="Gene3D" id="1.10.720.30">
    <property type="entry name" value="SAP domain"/>
    <property type="match status" value="1"/>
</dbReference>
<protein>
    <recommendedName>
        <fullName evidence="3">SAP domain-containing protein</fullName>
    </recommendedName>
</protein>
<gene>
    <name evidence="1" type="ORF">ILUMI_12344</name>
</gene>
<evidence type="ECO:0000313" key="1">
    <source>
        <dbReference type="EMBL" id="KAF2893829.1"/>
    </source>
</evidence>
<proteinExistence type="predicted"/>
<reference evidence="1" key="1">
    <citation type="submission" date="2019-08" db="EMBL/GenBank/DDBJ databases">
        <title>The genome of the North American firefly Photinus pyralis.</title>
        <authorList>
            <consortium name="Photinus pyralis genome working group"/>
            <person name="Fallon T.R."/>
            <person name="Sander Lower S.E."/>
            <person name="Weng J.-K."/>
        </authorList>
    </citation>
    <scope>NUCLEOTIDE SEQUENCE</scope>
    <source>
        <strain evidence="1">TRF0915ILg1</strain>
        <tissue evidence="1">Whole body</tissue>
    </source>
</reference>
<organism evidence="1 2">
    <name type="scientific">Ignelater luminosus</name>
    <name type="common">Cucubano</name>
    <name type="synonym">Pyrophorus luminosus</name>
    <dbReference type="NCBI Taxonomy" id="2038154"/>
    <lineage>
        <taxon>Eukaryota</taxon>
        <taxon>Metazoa</taxon>
        <taxon>Ecdysozoa</taxon>
        <taxon>Arthropoda</taxon>
        <taxon>Hexapoda</taxon>
        <taxon>Insecta</taxon>
        <taxon>Pterygota</taxon>
        <taxon>Neoptera</taxon>
        <taxon>Endopterygota</taxon>
        <taxon>Coleoptera</taxon>
        <taxon>Polyphaga</taxon>
        <taxon>Elateriformia</taxon>
        <taxon>Elateroidea</taxon>
        <taxon>Elateridae</taxon>
        <taxon>Agrypninae</taxon>
        <taxon>Pyrophorini</taxon>
        <taxon>Ignelater</taxon>
    </lineage>
</organism>
<dbReference type="OrthoDB" id="6784086at2759"/>
<comment type="caution">
    <text evidence="1">The sequence shown here is derived from an EMBL/GenBank/DDBJ whole genome shotgun (WGS) entry which is preliminary data.</text>
</comment>
<sequence length="220" mass="25020">MSNKIKLSDLKVVVIKSELKKRNLDQTENKKELVNKLKTVLNSSFLTTDSDSKERNDQLDRPILKSPKIKYRYHNREENVEIRIKRLERCSEKPSVTKEISQKSQKPRLLILADSHGCDLGVICKNLTEDKFLVQCLFKPNALFENATSDIYALTKDFNKKDYVVIFAGANNALKGRAGSTSDKLNQYFIQSLNDIVKNFDTKQSDIAAGTGFLTNSRNA</sequence>
<keyword evidence="2" id="KW-1185">Reference proteome</keyword>